<dbReference type="STRING" id="457427.SSOG_06396"/>
<feature type="region of interest" description="Disordered" evidence="1">
    <location>
        <begin position="1"/>
        <end position="33"/>
    </location>
</feature>
<dbReference type="EMBL" id="GG657754">
    <property type="protein sequence ID" value="EFL26682.1"/>
    <property type="molecule type" value="Genomic_DNA"/>
</dbReference>
<protein>
    <submittedName>
        <fullName evidence="2">Uncharacterized protein</fullName>
    </submittedName>
</protein>
<organism evidence="2 3">
    <name type="scientific">Streptomyces himastatinicus ATCC 53653</name>
    <dbReference type="NCBI Taxonomy" id="457427"/>
    <lineage>
        <taxon>Bacteria</taxon>
        <taxon>Bacillati</taxon>
        <taxon>Actinomycetota</taxon>
        <taxon>Actinomycetes</taxon>
        <taxon>Kitasatosporales</taxon>
        <taxon>Streptomycetaceae</taxon>
        <taxon>Streptomyces</taxon>
        <taxon>Streptomyces violaceusniger group</taxon>
    </lineage>
</organism>
<name>D9W771_9ACTN</name>
<evidence type="ECO:0000313" key="3">
    <source>
        <dbReference type="Proteomes" id="UP000003963"/>
    </source>
</evidence>
<proteinExistence type="predicted"/>
<dbReference type="Proteomes" id="UP000003963">
    <property type="component" value="Unassembled WGS sequence"/>
</dbReference>
<evidence type="ECO:0000313" key="2">
    <source>
        <dbReference type="EMBL" id="EFL26682.1"/>
    </source>
</evidence>
<gene>
    <name evidence="2" type="ORF">SSOG_06396</name>
</gene>
<dbReference type="HOGENOM" id="CLU_150699_1_0_11"/>
<keyword evidence="3" id="KW-1185">Reference proteome</keyword>
<sequence length="120" mass="12834">MTRAHHHPIKSLPSTADQASPAEPPLLPDGHSAPRVVGRKAVLSAVRPDPQQVTVTGIMPGLQVCGLLDRVPVADWLCRCGHHERARGHEAVTKLTTRARVGTCPHRAPAAAETERRTAA</sequence>
<reference evidence="2 3" key="1">
    <citation type="submission" date="2009-02" db="EMBL/GenBank/DDBJ databases">
        <title>Annotation of Streptomyces hygroscopicus strain ATCC 53653.</title>
        <authorList>
            <consortium name="The Broad Institute Genome Sequencing Platform"/>
            <consortium name="Broad Institute Microbial Sequencing Center"/>
            <person name="Fischbach M."/>
            <person name="Godfrey P."/>
            <person name="Ward D."/>
            <person name="Young S."/>
            <person name="Zeng Q."/>
            <person name="Koehrsen M."/>
            <person name="Alvarado L."/>
            <person name="Berlin A.M."/>
            <person name="Bochicchio J."/>
            <person name="Borenstein D."/>
            <person name="Chapman S.B."/>
            <person name="Chen Z."/>
            <person name="Engels R."/>
            <person name="Freedman E."/>
            <person name="Gellesch M."/>
            <person name="Goldberg J."/>
            <person name="Griggs A."/>
            <person name="Gujja S."/>
            <person name="Heilman E.R."/>
            <person name="Heiman D.I."/>
            <person name="Hepburn T.A."/>
            <person name="Howarth C."/>
            <person name="Jen D."/>
            <person name="Larson L."/>
            <person name="Lewis B."/>
            <person name="Mehta T."/>
            <person name="Park D."/>
            <person name="Pearson M."/>
            <person name="Richards J."/>
            <person name="Roberts A."/>
            <person name="Saif S."/>
            <person name="Shea T.D."/>
            <person name="Shenoy N."/>
            <person name="Sisk P."/>
            <person name="Stolte C."/>
            <person name="Sykes S.N."/>
            <person name="Thomson T."/>
            <person name="Walk T."/>
            <person name="White J."/>
            <person name="Yandava C."/>
            <person name="Straight P."/>
            <person name="Clardy J."/>
            <person name="Hung D."/>
            <person name="Kolter R."/>
            <person name="Mekalanos J."/>
            <person name="Walker S."/>
            <person name="Walsh C.T."/>
            <person name="Wieland-Brown L.C."/>
            <person name="Haas B."/>
            <person name="Nusbaum C."/>
            <person name="Birren B."/>
        </authorList>
    </citation>
    <scope>NUCLEOTIDE SEQUENCE [LARGE SCALE GENOMIC DNA]</scope>
    <source>
        <strain evidence="2 3">ATCC 53653</strain>
    </source>
</reference>
<evidence type="ECO:0000256" key="1">
    <source>
        <dbReference type="SAM" id="MobiDB-lite"/>
    </source>
</evidence>
<accession>D9W771</accession>
<dbReference type="AlphaFoldDB" id="D9W771"/>
<dbReference type="RefSeq" id="WP_009718482.1">
    <property type="nucleotide sequence ID" value="NZ_GG657754.1"/>
</dbReference>